<dbReference type="GO" id="GO:0003723">
    <property type="term" value="F:RNA binding"/>
    <property type="evidence" value="ECO:0007669"/>
    <property type="project" value="UniProtKB-KW"/>
</dbReference>
<reference evidence="4" key="1">
    <citation type="submission" date="2020-12" db="EMBL/GenBank/DDBJ databases">
        <title>WGS assembly of Carya illinoinensis cv. Pawnee.</title>
        <authorList>
            <person name="Platts A."/>
            <person name="Shu S."/>
            <person name="Wright S."/>
            <person name="Barry K."/>
            <person name="Edger P."/>
            <person name="Pires J.C."/>
            <person name="Schmutz J."/>
        </authorList>
    </citation>
    <scope>NUCLEOTIDE SEQUENCE</scope>
    <source>
        <tissue evidence="4">Leaf</tissue>
    </source>
</reference>
<feature type="domain" description="RRM" evidence="3">
    <location>
        <begin position="44"/>
        <end position="103"/>
    </location>
</feature>
<dbReference type="EMBL" id="CM031812">
    <property type="protein sequence ID" value="KAG6656514.1"/>
    <property type="molecule type" value="Genomic_DNA"/>
</dbReference>
<feature type="compositionally biased region" description="Basic and acidic residues" evidence="2">
    <location>
        <begin position="126"/>
        <end position="137"/>
    </location>
</feature>
<dbReference type="GO" id="GO:0005634">
    <property type="term" value="C:nucleus"/>
    <property type="evidence" value="ECO:0007669"/>
    <property type="project" value="TreeGrafter"/>
</dbReference>
<proteinExistence type="predicted"/>
<accession>A0A8T1QQX6</accession>
<evidence type="ECO:0000259" key="3">
    <source>
        <dbReference type="Pfam" id="PF00076"/>
    </source>
</evidence>
<protein>
    <recommendedName>
        <fullName evidence="3">RRM domain-containing protein</fullName>
    </recommendedName>
</protein>
<evidence type="ECO:0000313" key="4">
    <source>
        <dbReference type="EMBL" id="KAG6656514.1"/>
    </source>
</evidence>
<feature type="region of interest" description="Disordered" evidence="2">
    <location>
        <begin position="112"/>
        <end position="190"/>
    </location>
</feature>
<dbReference type="Proteomes" id="UP000811609">
    <property type="component" value="Chromosome 4"/>
</dbReference>
<dbReference type="InterPro" id="IPR045137">
    <property type="entry name" value="RBM26/27"/>
</dbReference>
<dbReference type="InterPro" id="IPR000504">
    <property type="entry name" value="RRM_dom"/>
</dbReference>
<feature type="compositionally biased region" description="Basic and acidic residues" evidence="2">
    <location>
        <begin position="179"/>
        <end position="190"/>
    </location>
</feature>
<evidence type="ECO:0000256" key="2">
    <source>
        <dbReference type="SAM" id="MobiDB-lite"/>
    </source>
</evidence>
<feature type="compositionally biased region" description="Basic and acidic residues" evidence="2">
    <location>
        <begin position="154"/>
        <end position="166"/>
    </location>
</feature>
<comment type="caution">
    <text evidence="4">The sequence shown here is derived from an EMBL/GenBank/DDBJ whole genome shotgun (WGS) entry which is preliminary data.</text>
</comment>
<evidence type="ECO:0000256" key="1">
    <source>
        <dbReference type="ARBA" id="ARBA00022884"/>
    </source>
</evidence>
<keyword evidence="5" id="KW-1185">Reference proteome</keyword>
<keyword evidence="1" id="KW-0694">RNA-binding</keyword>
<dbReference type="AlphaFoldDB" id="A0A8T1QQX6"/>
<dbReference type="PANTHER" id="PTHR14398">
    <property type="entry name" value="RNA RECOGNITION RRM/RNP DOMAIN"/>
    <property type="match status" value="1"/>
</dbReference>
<sequence>MSLKQPIRPVGPVGTPFLTNRYKLDNRPTAFRILPPLPAGLASDAVLKEHFSSYGDISNLELEDQQAGESEASKNCSARITFTTRRSAERAFGDGKCWQGHTLEFMWLTSSDSAGGRENSPSIHKGHSDGQTPEKIEGITPEEGSASENGEPENSVRESGVERGELGDDDSQPSASTKSSERASHEGHVR</sequence>
<dbReference type="PANTHER" id="PTHR14398:SF0">
    <property type="entry name" value="ZINC FINGER PROTEIN SWM"/>
    <property type="match status" value="1"/>
</dbReference>
<evidence type="ECO:0000313" key="5">
    <source>
        <dbReference type="Proteomes" id="UP000811609"/>
    </source>
</evidence>
<name>A0A8T1QQX6_CARIL</name>
<organism evidence="4 5">
    <name type="scientific">Carya illinoinensis</name>
    <name type="common">Pecan</name>
    <dbReference type="NCBI Taxonomy" id="32201"/>
    <lineage>
        <taxon>Eukaryota</taxon>
        <taxon>Viridiplantae</taxon>
        <taxon>Streptophyta</taxon>
        <taxon>Embryophyta</taxon>
        <taxon>Tracheophyta</taxon>
        <taxon>Spermatophyta</taxon>
        <taxon>Magnoliopsida</taxon>
        <taxon>eudicotyledons</taxon>
        <taxon>Gunneridae</taxon>
        <taxon>Pentapetalae</taxon>
        <taxon>rosids</taxon>
        <taxon>fabids</taxon>
        <taxon>Fagales</taxon>
        <taxon>Juglandaceae</taxon>
        <taxon>Carya</taxon>
    </lineage>
</organism>
<dbReference type="Pfam" id="PF00076">
    <property type="entry name" value="RRM_1"/>
    <property type="match status" value="1"/>
</dbReference>
<gene>
    <name evidence="4" type="ORF">CIPAW_04G028000</name>
</gene>